<dbReference type="Gene3D" id="3.40.50.2300">
    <property type="match status" value="1"/>
</dbReference>
<dbReference type="SMART" id="SM00448">
    <property type="entry name" value="REC"/>
    <property type="match status" value="1"/>
</dbReference>
<dbReference type="Proteomes" id="UP000006365">
    <property type="component" value="Chromosome"/>
</dbReference>
<dbReference type="InterPro" id="IPR001789">
    <property type="entry name" value="Sig_transdc_resp-reg_receiver"/>
</dbReference>
<proteinExistence type="predicted"/>
<dbReference type="Pfam" id="PF13487">
    <property type="entry name" value="HD_5"/>
    <property type="match status" value="1"/>
</dbReference>
<dbReference type="PANTHER" id="PTHR45228">
    <property type="entry name" value="CYCLIC DI-GMP PHOSPHODIESTERASE TM_0186-RELATED"/>
    <property type="match status" value="1"/>
</dbReference>
<dbReference type="InterPro" id="IPR011006">
    <property type="entry name" value="CheY-like_superfamily"/>
</dbReference>
<keyword evidence="4" id="KW-1185">Reference proteome</keyword>
<dbReference type="CDD" id="cd17569">
    <property type="entry name" value="REC_HupR-like"/>
    <property type="match status" value="1"/>
</dbReference>
<reference evidence="3 4" key="1">
    <citation type="journal article" date="2011" name="Stand. Genomic Sci.">
        <title>Complete genome sequence of Desulfobulbus propionicus type strain (1pr3).</title>
        <authorList>
            <person name="Pagani I."/>
            <person name="Lapidus A."/>
            <person name="Nolan M."/>
            <person name="Lucas S."/>
            <person name="Hammon N."/>
            <person name="Deshpande S."/>
            <person name="Cheng J.F."/>
            <person name="Chertkov O."/>
            <person name="Davenport K."/>
            <person name="Tapia R."/>
            <person name="Han C."/>
            <person name="Goodwin L."/>
            <person name="Pitluck S."/>
            <person name="Liolios K."/>
            <person name="Mavromatis K."/>
            <person name="Ivanova N."/>
            <person name="Mikhailova N."/>
            <person name="Pati A."/>
            <person name="Chen A."/>
            <person name="Palaniappan K."/>
            <person name="Land M."/>
            <person name="Hauser L."/>
            <person name="Chang Y.J."/>
            <person name="Jeffries C.D."/>
            <person name="Detter J.C."/>
            <person name="Brambilla E."/>
            <person name="Kannan K.P."/>
            <person name="Djao O.D."/>
            <person name="Rohde M."/>
            <person name="Pukall R."/>
            <person name="Spring S."/>
            <person name="Goker M."/>
            <person name="Sikorski J."/>
            <person name="Woyke T."/>
            <person name="Bristow J."/>
            <person name="Eisen J.A."/>
            <person name="Markowitz V."/>
            <person name="Hugenholtz P."/>
            <person name="Kyrpides N.C."/>
            <person name="Klenk H.P."/>
        </authorList>
    </citation>
    <scope>NUCLEOTIDE SEQUENCE [LARGE SCALE GENOMIC DNA]</scope>
    <source>
        <strain evidence="4">ATCC 33891 / DSM 2032 / 1pr3</strain>
    </source>
</reference>
<organism evidence="3 4">
    <name type="scientific">Desulfobulbus propionicus (strain ATCC 33891 / DSM 2032 / VKM B-1956 / 1pr3)</name>
    <dbReference type="NCBI Taxonomy" id="577650"/>
    <lineage>
        <taxon>Bacteria</taxon>
        <taxon>Pseudomonadati</taxon>
        <taxon>Thermodesulfobacteriota</taxon>
        <taxon>Desulfobulbia</taxon>
        <taxon>Desulfobulbales</taxon>
        <taxon>Desulfobulbaceae</taxon>
        <taxon>Desulfobulbus</taxon>
    </lineage>
</organism>
<dbReference type="PANTHER" id="PTHR45228:SF8">
    <property type="entry name" value="TWO-COMPONENT RESPONSE REGULATOR-RELATED"/>
    <property type="match status" value="1"/>
</dbReference>
<dbReference type="KEGG" id="dpr:Despr_0097"/>
<dbReference type="RefSeq" id="WP_015722839.1">
    <property type="nucleotide sequence ID" value="NC_014972.1"/>
</dbReference>
<dbReference type="InterPro" id="IPR052020">
    <property type="entry name" value="Cyclic_di-GMP/3'3'-cGAMP_PDE"/>
</dbReference>
<gene>
    <name evidence="3" type="ordered locus">Despr_0097</name>
</gene>
<name>A0A7U4DMM2_DESPD</name>
<dbReference type="AlphaFoldDB" id="A0A7U4DMM2"/>
<evidence type="ECO:0000313" key="4">
    <source>
        <dbReference type="Proteomes" id="UP000006365"/>
    </source>
</evidence>
<accession>A0A7U4DMM2</accession>
<feature type="domain" description="Response regulatory" evidence="2">
    <location>
        <begin position="4"/>
        <end position="119"/>
    </location>
</feature>
<evidence type="ECO:0000313" key="3">
    <source>
        <dbReference type="EMBL" id="ADW16291.1"/>
    </source>
</evidence>
<protein>
    <submittedName>
        <fullName evidence="3">Response regulator receiver protein</fullName>
    </submittedName>
</protein>
<dbReference type="Pfam" id="PF00072">
    <property type="entry name" value="Response_reg"/>
    <property type="match status" value="1"/>
</dbReference>
<keyword evidence="1" id="KW-0597">Phosphoprotein</keyword>
<dbReference type="Gene3D" id="1.10.3210.10">
    <property type="entry name" value="Hypothetical protein af1432"/>
    <property type="match status" value="1"/>
</dbReference>
<dbReference type="GO" id="GO:0000160">
    <property type="term" value="P:phosphorelay signal transduction system"/>
    <property type="evidence" value="ECO:0007669"/>
    <property type="project" value="InterPro"/>
</dbReference>
<feature type="modified residue" description="4-aspartylphosphate" evidence="1">
    <location>
        <position position="53"/>
    </location>
</feature>
<dbReference type="EMBL" id="CP002364">
    <property type="protein sequence ID" value="ADW16291.1"/>
    <property type="molecule type" value="Genomic_DNA"/>
</dbReference>
<dbReference type="SUPFAM" id="SSF52172">
    <property type="entry name" value="CheY-like"/>
    <property type="match status" value="1"/>
</dbReference>
<evidence type="ECO:0000259" key="2">
    <source>
        <dbReference type="PROSITE" id="PS50110"/>
    </source>
</evidence>
<sequence>MTEKILLVDDEPAILSSIERHLRRRFEIRTAESGEAALRQLKEDGPFAVIVSDMRMPNMNGIELLKLVKDLYPDTVRLMLTGHADRETAIDAVNTGQIFRFLAKPCPPALFVTSLVLALRQHRLITAEQELLQNTLKGCVSVLSELLGMTSPLACSSGLRIREYTVRIAESLRLPQPWQYEMAALLSQIGCITLPGEILSKFYTGQELTPGEAELFDTHPETARKLLERIPRMENVTEMIALQRKRFDEFTDAMRETMYEEILLGAQMLKAATEYDRLLFQGKGRGEALGLMRSQKKVYNPRILNILATVRAASPEQVLSLHVDQVGVGMVALDDVLAKNGTLVVAKGQIITPPLLKGLNNFSRQIGIIEPIRVRLGMFTDDDGP</sequence>
<dbReference type="PROSITE" id="PS50110">
    <property type="entry name" value="RESPONSE_REGULATORY"/>
    <property type="match status" value="1"/>
</dbReference>
<evidence type="ECO:0000256" key="1">
    <source>
        <dbReference type="PROSITE-ProRule" id="PRU00169"/>
    </source>
</evidence>